<evidence type="ECO:0000313" key="1">
    <source>
        <dbReference type="EMBL" id="BCZ46689.1"/>
    </source>
</evidence>
<organism evidence="1 2">
    <name type="scientific">Clostridium gelidum</name>
    <dbReference type="NCBI Taxonomy" id="704125"/>
    <lineage>
        <taxon>Bacteria</taxon>
        <taxon>Bacillati</taxon>
        <taxon>Bacillota</taxon>
        <taxon>Clostridia</taxon>
        <taxon>Eubacteriales</taxon>
        <taxon>Clostridiaceae</taxon>
        <taxon>Clostridium</taxon>
    </lineage>
</organism>
<evidence type="ECO:0008006" key="3">
    <source>
        <dbReference type="Google" id="ProtNLM"/>
    </source>
</evidence>
<sequence length="236" mass="24525">MKDIQEIMKEMNVVSDEIAATEDIAVTLEQVQQVLPSLGLACTCAQACSAGVSGLTECGTTDNSVEPTLCVATAPRNFVFDTGANRRIAYSLAGLRIVVEPCSCDTVATPIYRIRIIGCISYTVDVPLASSNNCTAEFTSTGVRVNNSTPTVYACCCCGSAHVDNIIGFACSLGVASLARNLIALLIASGLRCSFITPTLTVGFTGNNTIATASVGFNIQNVCTSVGGLTAEISKQ</sequence>
<dbReference type="EMBL" id="AP024849">
    <property type="protein sequence ID" value="BCZ46689.1"/>
    <property type="molecule type" value="Genomic_DNA"/>
</dbReference>
<gene>
    <name evidence="1" type="ORF">psyc5s11_27560</name>
</gene>
<reference evidence="2" key="1">
    <citation type="submission" date="2021-07" db="EMBL/GenBank/DDBJ databases">
        <title>Complete genome sequencing of a Clostridium isolate.</title>
        <authorList>
            <person name="Ueki A."/>
            <person name="Tonouchi A."/>
        </authorList>
    </citation>
    <scope>NUCLEOTIDE SEQUENCE [LARGE SCALE GENOMIC DNA]</scope>
    <source>
        <strain evidence="2">C5S11</strain>
    </source>
</reference>
<name>A0ABM7TCG9_9CLOT</name>
<accession>A0ABM7TCG9</accession>
<keyword evidence="2" id="KW-1185">Reference proteome</keyword>
<protein>
    <recommendedName>
        <fullName evidence="3">DUF4489 domain-containing protein</fullName>
    </recommendedName>
</protein>
<proteinExistence type="predicted"/>
<dbReference type="RefSeq" id="WP_224033104.1">
    <property type="nucleotide sequence ID" value="NZ_AP024849.1"/>
</dbReference>
<dbReference type="Proteomes" id="UP000824633">
    <property type="component" value="Chromosome"/>
</dbReference>
<evidence type="ECO:0000313" key="2">
    <source>
        <dbReference type="Proteomes" id="UP000824633"/>
    </source>
</evidence>